<sequence>MARIIITNPYERKNHHFPPGRDAAPQSTSTQPRAG</sequence>
<dbReference type="Proteomes" id="UP000542210">
    <property type="component" value="Unassembled WGS sequence"/>
</dbReference>
<dbReference type="AlphaFoldDB" id="A0A7W7G7R0"/>
<comment type="caution">
    <text evidence="2">The sequence shown here is derived from an EMBL/GenBank/DDBJ whole genome shotgun (WGS) entry which is preliminary data.</text>
</comment>
<keyword evidence="3" id="KW-1185">Reference proteome</keyword>
<protein>
    <submittedName>
        <fullName evidence="2">Uncharacterized protein</fullName>
    </submittedName>
</protein>
<organism evidence="2 3">
    <name type="scientific">Sphaerisporangium siamense</name>
    <dbReference type="NCBI Taxonomy" id="795645"/>
    <lineage>
        <taxon>Bacteria</taxon>
        <taxon>Bacillati</taxon>
        <taxon>Actinomycetota</taxon>
        <taxon>Actinomycetes</taxon>
        <taxon>Streptosporangiales</taxon>
        <taxon>Streptosporangiaceae</taxon>
        <taxon>Sphaerisporangium</taxon>
    </lineage>
</organism>
<evidence type="ECO:0000256" key="1">
    <source>
        <dbReference type="SAM" id="MobiDB-lite"/>
    </source>
</evidence>
<accession>A0A7W7G7R0</accession>
<proteinExistence type="predicted"/>
<gene>
    <name evidence="2" type="ORF">BJ982_000314</name>
</gene>
<name>A0A7W7G7R0_9ACTN</name>
<reference evidence="2 3" key="1">
    <citation type="submission" date="2020-08" db="EMBL/GenBank/DDBJ databases">
        <title>Sequencing the genomes of 1000 actinobacteria strains.</title>
        <authorList>
            <person name="Klenk H.-P."/>
        </authorList>
    </citation>
    <scope>NUCLEOTIDE SEQUENCE [LARGE SCALE GENOMIC DNA]</scope>
    <source>
        <strain evidence="2 3">DSM 45784</strain>
    </source>
</reference>
<evidence type="ECO:0000313" key="2">
    <source>
        <dbReference type="EMBL" id="MBB4698770.1"/>
    </source>
</evidence>
<feature type="region of interest" description="Disordered" evidence="1">
    <location>
        <begin position="1"/>
        <end position="35"/>
    </location>
</feature>
<feature type="compositionally biased region" description="Polar residues" evidence="1">
    <location>
        <begin position="25"/>
        <end position="35"/>
    </location>
</feature>
<evidence type="ECO:0000313" key="3">
    <source>
        <dbReference type="Proteomes" id="UP000542210"/>
    </source>
</evidence>
<dbReference type="EMBL" id="JACHND010000001">
    <property type="protein sequence ID" value="MBB4698770.1"/>
    <property type="molecule type" value="Genomic_DNA"/>
</dbReference>